<dbReference type="PANTHER" id="PTHR33392">
    <property type="entry name" value="POLYISOPRENYL-TEICHOIC ACID--PEPTIDOGLYCAN TEICHOIC ACID TRANSFERASE TAGU"/>
    <property type="match status" value="1"/>
</dbReference>
<comment type="similarity">
    <text evidence="1">Belongs to the LytR/CpsA/Psr (LCP) family.</text>
</comment>
<evidence type="ECO:0000256" key="1">
    <source>
        <dbReference type="ARBA" id="ARBA00006068"/>
    </source>
</evidence>
<dbReference type="InterPro" id="IPR050922">
    <property type="entry name" value="LytR/CpsA/Psr_CW_biosynth"/>
</dbReference>
<dbReference type="NCBIfam" id="TIGR00350">
    <property type="entry name" value="lytR_cpsA_psr"/>
    <property type="match status" value="1"/>
</dbReference>
<feature type="region of interest" description="Disordered" evidence="2">
    <location>
        <begin position="1"/>
        <end position="38"/>
    </location>
</feature>
<dbReference type="RefSeq" id="WP_345885454.1">
    <property type="nucleotide sequence ID" value="NZ_JBDFRB010000009.1"/>
</dbReference>
<feature type="region of interest" description="Disordered" evidence="2">
    <location>
        <begin position="71"/>
        <end position="99"/>
    </location>
</feature>
<feature type="compositionally biased region" description="Gly residues" evidence="2">
    <location>
        <begin position="29"/>
        <end position="38"/>
    </location>
</feature>
<evidence type="ECO:0000259" key="4">
    <source>
        <dbReference type="Pfam" id="PF03816"/>
    </source>
</evidence>
<evidence type="ECO:0000313" key="6">
    <source>
        <dbReference type="Proteomes" id="UP001422074"/>
    </source>
</evidence>
<protein>
    <submittedName>
        <fullName evidence="5">LCP family protein</fullName>
    </submittedName>
</protein>
<dbReference type="Gene3D" id="3.40.630.190">
    <property type="entry name" value="LCP protein"/>
    <property type="match status" value="1"/>
</dbReference>
<feature type="domain" description="Cell envelope-related transcriptional attenuator" evidence="4">
    <location>
        <begin position="135"/>
        <end position="279"/>
    </location>
</feature>
<dbReference type="Pfam" id="PF03816">
    <property type="entry name" value="LytR_cpsA_psr"/>
    <property type="match status" value="1"/>
</dbReference>
<organism evidence="5 6">
    <name type="scientific">Sinomonas halotolerans</name>
    <dbReference type="NCBI Taxonomy" id="1644133"/>
    <lineage>
        <taxon>Bacteria</taxon>
        <taxon>Bacillati</taxon>
        <taxon>Actinomycetota</taxon>
        <taxon>Actinomycetes</taxon>
        <taxon>Micrococcales</taxon>
        <taxon>Micrococcaceae</taxon>
        <taxon>Sinomonas</taxon>
    </lineage>
</organism>
<dbReference type="PANTHER" id="PTHR33392:SF6">
    <property type="entry name" value="POLYISOPRENYL-TEICHOIC ACID--PEPTIDOGLYCAN TEICHOIC ACID TRANSFERASE TAGU"/>
    <property type="match status" value="1"/>
</dbReference>
<name>A0ABU9X0X6_9MICC</name>
<reference evidence="5 6" key="1">
    <citation type="submission" date="2024-05" db="EMBL/GenBank/DDBJ databases">
        <title>Sinomonas sp. nov., isolated from a waste landfill.</title>
        <authorList>
            <person name="Zhao Y."/>
        </authorList>
    </citation>
    <scope>NUCLEOTIDE SEQUENCE [LARGE SCALE GENOMIC DNA]</scope>
    <source>
        <strain evidence="5 6">CCTCC AB2014300</strain>
    </source>
</reference>
<dbReference type="Proteomes" id="UP001422074">
    <property type="component" value="Unassembled WGS sequence"/>
</dbReference>
<dbReference type="EMBL" id="JBDFRB010000009">
    <property type="protein sequence ID" value="MEN2745101.1"/>
    <property type="molecule type" value="Genomic_DNA"/>
</dbReference>
<dbReference type="InterPro" id="IPR004474">
    <property type="entry name" value="LytR_CpsA_psr"/>
</dbReference>
<accession>A0ABU9X0X6</accession>
<sequence>MSSGPDGNSGPDDAGASGGSGAEETGGPEDMGGAPGGPGGRRRLAFAVAGLLALIGALVAAMLVTLPRGGEPAAEPTATPSPTASATPKPTAKPAATLPALPPGALNVLVIGSDIRGNAREAASRQSAGGSADHRSDMLMLVHVPADRKRVYGISIMRDTWIDIPGHGPAKINAALEMGGPPLTSLTVGNLLHTRISHWVMIDFEGFKRLTQALGGIKVNVPVSFTATHDTHSTFKAGPMTLSGQAALEFVRERYTFPDGDYQRVRNQQAFVRGIIDTLLRGGKVRDPASAIRVIAAVTPYVTGEPGFSAREMATLAYGLRGVDAGRSIFFTLPTAGTGTSPDGQSIVIPDQAGIDEVAAALQSGRLAQYAAAKGLR</sequence>
<feature type="transmembrane region" description="Helical" evidence="3">
    <location>
        <begin position="44"/>
        <end position="66"/>
    </location>
</feature>
<evidence type="ECO:0000313" key="5">
    <source>
        <dbReference type="EMBL" id="MEN2745101.1"/>
    </source>
</evidence>
<comment type="caution">
    <text evidence="5">The sequence shown here is derived from an EMBL/GenBank/DDBJ whole genome shotgun (WGS) entry which is preliminary data.</text>
</comment>
<keyword evidence="3" id="KW-1133">Transmembrane helix</keyword>
<keyword evidence="3" id="KW-0472">Membrane</keyword>
<evidence type="ECO:0000256" key="3">
    <source>
        <dbReference type="SAM" id="Phobius"/>
    </source>
</evidence>
<proteinExistence type="inferred from homology"/>
<keyword evidence="6" id="KW-1185">Reference proteome</keyword>
<gene>
    <name evidence="5" type="ORF">ABCQ75_11190</name>
</gene>
<feature type="compositionally biased region" description="Low complexity" evidence="2">
    <location>
        <begin position="1"/>
        <end position="15"/>
    </location>
</feature>
<keyword evidence="3" id="KW-0812">Transmembrane</keyword>
<evidence type="ECO:0000256" key="2">
    <source>
        <dbReference type="SAM" id="MobiDB-lite"/>
    </source>
</evidence>